<feature type="coiled-coil region" evidence="1">
    <location>
        <begin position="150"/>
        <end position="177"/>
    </location>
</feature>
<keyword evidence="3" id="KW-1185">Reference proteome</keyword>
<protein>
    <submittedName>
        <fullName evidence="2">Uncharacterized protein</fullName>
    </submittedName>
</protein>
<name>A0A1J4JM25_9EUKA</name>
<feature type="coiled-coil region" evidence="1">
    <location>
        <begin position="282"/>
        <end position="352"/>
    </location>
</feature>
<feature type="coiled-coil region" evidence="1">
    <location>
        <begin position="55"/>
        <end position="111"/>
    </location>
</feature>
<dbReference type="GeneID" id="94829260"/>
<proteinExistence type="predicted"/>
<sequence>MKGNQPKIRRSLLSIQALLEDETTDDLTKWRNFCYSQLTQLKFHKFTKNHEISEINKESHKLQQTFEEISKIEQEIIKSKHQIMEAIQNAKQQEEEIRKKIEQAHQSYEKQTNISLILQSAPNFLKTRMQVHKVKFIEIIKKFDSINSLLNSLNLKISTLNTKLQQLTKAISQNKNKYYRFQEENQTLQKQTKSIVIPDFSQEIQSLSLKFKNSTEASKTLFAVDDKIAYYESELGKTTKLDYKPSDCAALETLIEQEKKKQKDIMDSIVNQYNTDSLKQEIFEAKQQILKLSTQVSEAEQDSSLKMTEIRVKFDKQEDYYQNQIQENENKINKLRKKLAELSKKLPVYSNETKETRQTQTAFPLPTYF</sequence>
<evidence type="ECO:0000313" key="2">
    <source>
        <dbReference type="EMBL" id="OHS98324.1"/>
    </source>
</evidence>
<comment type="caution">
    <text evidence="2">The sequence shown here is derived from an EMBL/GenBank/DDBJ whole genome shotgun (WGS) entry which is preliminary data.</text>
</comment>
<dbReference type="EMBL" id="MLAK01001060">
    <property type="protein sequence ID" value="OHS98324.1"/>
    <property type="molecule type" value="Genomic_DNA"/>
</dbReference>
<reference evidence="2" key="1">
    <citation type="submission" date="2016-10" db="EMBL/GenBank/DDBJ databases">
        <authorList>
            <person name="Benchimol M."/>
            <person name="Almeida L.G."/>
            <person name="Vasconcelos A.T."/>
            <person name="Perreira-Neves A."/>
            <person name="Rosa I.A."/>
            <person name="Tasca T."/>
            <person name="Bogo M.R."/>
            <person name="de Souza W."/>
        </authorList>
    </citation>
    <scope>NUCLEOTIDE SEQUENCE [LARGE SCALE GENOMIC DNA]</scope>
    <source>
        <strain evidence="2">K</strain>
    </source>
</reference>
<dbReference type="VEuPathDB" id="TrichDB:TRFO_08889"/>
<dbReference type="AlphaFoldDB" id="A0A1J4JM25"/>
<accession>A0A1J4JM25</accession>
<dbReference type="Proteomes" id="UP000179807">
    <property type="component" value="Unassembled WGS sequence"/>
</dbReference>
<gene>
    <name evidence="2" type="ORF">TRFO_08889</name>
</gene>
<dbReference type="RefSeq" id="XP_068351461.1">
    <property type="nucleotide sequence ID" value="XM_068494556.1"/>
</dbReference>
<keyword evidence="1" id="KW-0175">Coiled coil</keyword>
<evidence type="ECO:0000256" key="1">
    <source>
        <dbReference type="SAM" id="Coils"/>
    </source>
</evidence>
<evidence type="ECO:0000313" key="3">
    <source>
        <dbReference type="Proteomes" id="UP000179807"/>
    </source>
</evidence>
<organism evidence="2 3">
    <name type="scientific">Tritrichomonas foetus</name>
    <dbReference type="NCBI Taxonomy" id="1144522"/>
    <lineage>
        <taxon>Eukaryota</taxon>
        <taxon>Metamonada</taxon>
        <taxon>Parabasalia</taxon>
        <taxon>Tritrichomonadida</taxon>
        <taxon>Tritrichomonadidae</taxon>
        <taxon>Tritrichomonas</taxon>
    </lineage>
</organism>